<dbReference type="STRING" id="1545044.SAMN05444276_10292"/>
<feature type="signal peptide" evidence="1">
    <location>
        <begin position="1"/>
        <end position="17"/>
    </location>
</feature>
<dbReference type="Pfam" id="PF00565">
    <property type="entry name" value="SNase"/>
    <property type="match status" value="1"/>
</dbReference>
<dbReference type="Proteomes" id="UP000182944">
    <property type="component" value="Unassembled WGS sequence"/>
</dbReference>
<dbReference type="InterPro" id="IPR002071">
    <property type="entry name" value="Thermonucl_AS"/>
</dbReference>
<dbReference type="SUPFAM" id="SSF50199">
    <property type="entry name" value="Staphylococcal nuclease"/>
    <property type="match status" value="1"/>
</dbReference>
<evidence type="ECO:0000313" key="4">
    <source>
        <dbReference type="Proteomes" id="UP000182944"/>
    </source>
</evidence>
<dbReference type="AlphaFoldDB" id="A0A1H2WAN3"/>
<proteinExistence type="predicted"/>
<keyword evidence="3" id="KW-0255">Endonuclease</keyword>
<gene>
    <name evidence="3" type="ORF">SAMN05444276_10292</name>
</gene>
<dbReference type="GO" id="GO:0003676">
    <property type="term" value="F:nucleic acid binding"/>
    <property type="evidence" value="ECO:0007669"/>
    <property type="project" value="InterPro"/>
</dbReference>
<keyword evidence="3" id="KW-0540">Nuclease</keyword>
<evidence type="ECO:0000313" key="3">
    <source>
        <dbReference type="EMBL" id="SDW77650.1"/>
    </source>
</evidence>
<dbReference type="EMBL" id="FNNA01000002">
    <property type="protein sequence ID" value="SDW77650.1"/>
    <property type="molecule type" value="Genomic_DNA"/>
</dbReference>
<keyword evidence="3" id="KW-0378">Hydrolase</keyword>
<accession>A0A1H2WAN3</accession>
<feature type="domain" description="TNase-like" evidence="2">
    <location>
        <begin position="25"/>
        <end position="145"/>
    </location>
</feature>
<dbReference type="GO" id="GO:0004519">
    <property type="term" value="F:endonuclease activity"/>
    <property type="evidence" value="ECO:0007669"/>
    <property type="project" value="UniProtKB-KW"/>
</dbReference>
<dbReference type="RefSeq" id="WP_036734090.1">
    <property type="nucleotide sequence ID" value="NZ_FNNA01000002.1"/>
</dbReference>
<keyword evidence="4" id="KW-1185">Reference proteome</keyword>
<feature type="chain" id="PRO_5009844257" evidence="1">
    <location>
        <begin position="18"/>
        <end position="222"/>
    </location>
</feature>
<dbReference type="PROSITE" id="PS01123">
    <property type="entry name" value="TNASE_1"/>
    <property type="match status" value="1"/>
</dbReference>
<sequence>MLRVCSLLVLLATPALAGPLTGTARIIDGDTLGLATPGGEAIIRLHGIDAPERGQSCADAAGDAYPCGVRATEALGALVGRARVTCEPLDMDRHERIVARCTARGRDLGQAMVAAGMARAYLRYATDYLPDENAARAARRGQWAGEAEEPALYRLARTTHAAPPAEEPGDCTIKGNISTGGRIYHLPGGRWYDRTAIDPAAGERWFCSPAEAEAAGWRAARG</sequence>
<dbReference type="PANTHER" id="PTHR12302">
    <property type="entry name" value="EBNA2 BINDING PROTEIN P100"/>
    <property type="match status" value="1"/>
</dbReference>
<keyword evidence="1" id="KW-0732">Signal</keyword>
<organism evidence="3 4">
    <name type="scientific">Paracoccus sanguinis</name>
    <dbReference type="NCBI Taxonomy" id="1545044"/>
    <lineage>
        <taxon>Bacteria</taxon>
        <taxon>Pseudomonadati</taxon>
        <taxon>Pseudomonadota</taxon>
        <taxon>Alphaproteobacteria</taxon>
        <taxon>Rhodobacterales</taxon>
        <taxon>Paracoccaceae</taxon>
        <taxon>Paracoccus</taxon>
    </lineage>
</organism>
<dbReference type="OrthoDB" id="9805504at2"/>
<dbReference type="PANTHER" id="PTHR12302:SF26">
    <property type="entry name" value="BLR1266 PROTEIN"/>
    <property type="match status" value="1"/>
</dbReference>
<protein>
    <submittedName>
        <fullName evidence="3">Endonuclease YncB, thermonuclease family</fullName>
    </submittedName>
</protein>
<evidence type="ECO:0000256" key="1">
    <source>
        <dbReference type="SAM" id="SignalP"/>
    </source>
</evidence>
<dbReference type="Gene3D" id="2.40.50.90">
    <property type="match status" value="1"/>
</dbReference>
<dbReference type="InterPro" id="IPR016071">
    <property type="entry name" value="Staphylococal_nuclease_OB-fold"/>
</dbReference>
<name>A0A1H2WAN3_9RHOB</name>
<reference evidence="4" key="1">
    <citation type="submission" date="2016-10" db="EMBL/GenBank/DDBJ databases">
        <authorList>
            <person name="Varghese N."/>
            <person name="Submissions S."/>
        </authorList>
    </citation>
    <scope>NUCLEOTIDE SEQUENCE [LARGE SCALE GENOMIC DNA]</scope>
    <source>
        <strain evidence="4">DSM 29303</strain>
    </source>
</reference>
<evidence type="ECO:0000259" key="2">
    <source>
        <dbReference type="PROSITE" id="PS50830"/>
    </source>
</evidence>
<dbReference type="PROSITE" id="PS50830">
    <property type="entry name" value="TNASE_3"/>
    <property type="match status" value="1"/>
</dbReference>
<dbReference type="SMART" id="SM00318">
    <property type="entry name" value="SNc"/>
    <property type="match status" value="1"/>
</dbReference>
<dbReference type="InterPro" id="IPR035437">
    <property type="entry name" value="SNase_OB-fold_sf"/>
</dbReference>